<keyword evidence="4" id="KW-1185">Reference proteome</keyword>
<evidence type="ECO:0000256" key="1">
    <source>
        <dbReference type="ARBA" id="ARBA00022729"/>
    </source>
</evidence>
<dbReference type="KEGG" id="tpol:Mal48_48090"/>
<evidence type="ECO:0000313" key="4">
    <source>
        <dbReference type="Proteomes" id="UP000315724"/>
    </source>
</evidence>
<dbReference type="Pfam" id="PF13517">
    <property type="entry name" value="FG-GAP_3"/>
    <property type="match status" value="3"/>
</dbReference>
<dbReference type="Proteomes" id="UP000315724">
    <property type="component" value="Chromosome"/>
</dbReference>
<dbReference type="SUPFAM" id="SSF69318">
    <property type="entry name" value="Integrin alpha N-terminal domain"/>
    <property type="match status" value="1"/>
</dbReference>
<dbReference type="EMBL" id="CP036267">
    <property type="protein sequence ID" value="QDT35532.1"/>
    <property type="molecule type" value="Genomic_DNA"/>
</dbReference>
<proteinExistence type="predicted"/>
<evidence type="ECO:0000256" key="2">
    <source>
        <dbReference type="SAM" id="SignalP"/>
    </source>
</evidence>
<evidence type="ECO:0000313" key="3">
    <source>
        <dbReference type="EMBL" id="QDT35532.1"/>
    </source>
</evidence>
<dbReference type="InterPro" id="IPR013517">
    <property type="entry name" value="FG-GAP"/>
</dbReference>
<dbReference type="InterPro" id="IPR028994">
    <property type="entry name" value="Integrin_alpha_N"/>
</dbReference>
<gene>
    <name evidence="3" type="ORF">Mal48_48090</name>
</gene>
<accession>A0A517QV70</accession>
<dbReference type="AlphaFoldDB" id="A0A517QV70"/>
<dbReference type="OrthoDB" id="237141at2"/>
<dbReference type="Gene3D" id="2.130.10.130">
    <property type="entry name" value="Integrin alpha, N-terminal"/>
    <property type="match status" value="1"/>
</dbReference>
<dbReference type="PANTHER" id="PTHR44103:SF1">
    <property type="entry name" value="PROPROTEIN CONVERTASE P"/>
    <property type="match status" value="1"/>
</dbReference>
<feature type="signal peptide" evidence="2">
    <location>
        <begin position="1"/>
        <end position="29"/>
    </location>
</feature>
<dbReference type="PANTHER" id="PTHR44103">
    <property type="entry name" value="PROPROTEIN CONVERTASE P"/>
    <property type="match status" value="1"/>
</dbReference>
<feature type="chain" id="PRO_5021860124" evidence="2">
    <location>
        <begin position="30"/>
        <end position="389"/>
    </location>
</feature>
<reference evidence="3 4" key="1">
    <citation type="submission" date="2019-02" db="EMBL/GenBank/DDBJ databases">
        <title>Deep-cultivation of Planctomycetes and their phenomic and genomic characterization uncovers novel biology.</title>
        <authorList>
            <person name="Wiegand S."/>
            <person name="Jogler M."/>
            <person name="Boedeker C."/>
            <person name="Pinto D."/>
            <person name="Vollmers J."/>
            <person name="Rivas-Marin E."/>
            <person name="Kohn T."/>
            <person name="Peeters S.H."/>
            <person name="Heuer A."/>
            <person name="Rast P."/>
            <person name="Oberbeckmann S."/>
            <person name="Bunk B."/>
            <person name="Jeske O."/>
            <person name="Meyerdierks A."/>
            <person name="Storesund J.E."/>
            <person name="Kallscheuer N."/>
            <person name="Luecker S."/>
            <person name="Lage O.M."/>
            <person name="Pohl T."/>
            <person name="Merkel B.J."/>
            <person name="Hornburger P."/>
            <person name="Mueller R.-W."/>
            <person name="Bruemmer F."/>
            <person name="Labrenz M."/>
            <person name="Spormann A.M."/>
            <person name="Op den Camp H."/>
            <person name="Overmann J."/>
            <person name="Amann R."/>
            <person name="Jetten M.S.M."/>
            <person name="Mascher T."/>
            <person name="Medema M.H."/>
            <person name="Devos D.P."/>
            <person name="Kaster A.-K."/>
            <person name="Ovreas L."/>
            <person name="Rohde M."/>
            <person name="Galperin M.Y."/>
            <person name="Jogler C."/>
        </authorList>
    </citation>
    <scope>NUCLEOTIDE SEQUENCE [LARGE SCALE GENOMIC DNA]</scope>
    <source>
        <strain evidence="3 4">Mal48</strain>
    </source>
</reference>
<name>A0A517QV70_9PLAN</name>
<keyword evidence="1 2" id="KW-0732">Signal</keyword>
<dbReference type="RefSeq" id="WP_145205256.1">
    <property type="nucleotide sequence ID" value="NZ_CP036267.1"/>
</dbReference>
<sequence length="389" mass="42766" precursor="true">MPVLQNSASQMLFLTAVSFLTAIVSPSHAADPTAWVKHTLFEGGHCNTAVAGDFTGDGLDDVISNSQGKCHLHIAPDWKHVVLHENPKHNCIHSEVMDVDQDGDLDYIAVRYNPGLIFWLENNGTLKDWKWRLIDDQVHGIHGLLVGDVDQNGIPDLIANSGLPKGPFPESVVWYRAPMEPEGTWTRTVAAQKDAPGLTHYLGLGDVNQDGRPDILTAAKGGPQAKPGSGDWFAWWEAPNNSLQSGWKKHLISDKEPGASNLFVVDVDQDGRNDILASRGHGKGLCWFKGPNWERTDFGSDLEGPHCLTIDDFDADGDMDAATCAKDSKITAWFENDGQGNFTTHKLDEDQAAYDIRSLDMDGDGDLDLLVAGQTSKNVVWYENRMKKE</sequence>
<organism evidence="3 4">
    <name type="scientific">Thalassoglobus polymorphus</name>
    <dbReference type="NCBI Taxonomy" id="2527994"/>
    <lineage>
        <taxon>Bacteria</taxon>
        <taxon>Pseudomonadati</taxon>
        <taxon>Planctomycetota</taxon>
        <taxon>Planctomycetia</taxon>
        <taxon>Planctomycetales</taxon>
        <taxon>Planctomycetaceae</taxon>
        <taxon>Thalassoglobus</taxon>
    </lineage>
</organism>
<protein>
    <submittedName>
        <fullName evidence="3">FG-GAP repeat protein</fullName>
    </submittedName>
</protein>